<evidence type="ECO:0000256" key="4">
    <source>
        <dbReference type="ARBA" id="ARBA00022741"/>
    </source>
</evidence>
<dbReference type="EMBL" id="JADGJQ010000003">
    <property type="protein sequence ID" value="KAJ3184516.1"/>
    <property type="molecule type" value="Genomic_DNA"/>
</dbReference>
<dbReference type="InterPro" id="IPR048866">
    <property type="entry name" value="ORC5_lid"/>
</dbReference>
<feature type="region of interest" description="Disordered" evidence="7">
    <location>
        <begin position="326"/>
        <end position="349"/>
    </location>
</feature>
<dbReference type="AlphaFoldDB" id="A0AAD5TQP1"/>
<comment type="similarity">
    <text evidence="2">Belongs to the ORC5 family.</text>
</comment>
<feature type="domain" description="Orc1-like AAA ATPase" evidence="8">
    <location>
        <begin position="50"/>
        <end position="198"/>
    </location>
</feature>
<evidence type="ECO:0000256" key="3">
    <source>
        <dbReference type="ARBA" id="ARBA00022705"/>
    </source>
</evidence>
<gene>
    <name evidence="11" type="primary">ORC5</name>
    <name evidence="11" type="ORF">HDU87_003916</name>
</gene>
<sequence length="498" mass="55748">MLGDATNADATPMDLAEDDADVNLEIEDDVELGLPSSSPTEPIPAPPSSPFPGRNKEVEQLKILLRDEHDAPSVIFITGLPSTGKTFITNHVLSQLPHRVAKLDCTERHTPRLLLESALAQLAGRPPEPLTQDVSGPWGTVSRCDNTADFVSKLELLLSKPPWDVGKTVLLFDNARKLRDMGPYFLAALIRIPEQVRLIPILITRLTLNWQDFRPRVDSVDPAIVEFPMYTREEVLQIIAQDCPSDEEPEFFTGFIAMLYEVFVHPCKDMRELRHLVSLLFPKYVEPVKAGKMTRQQTSKLFGNIQDHLRDALQGLYLRQISSSEWRQGTSTTNQQPSSAGPSKPQARAGPGAMDLPYYTKFLIIAAFLASYNPPRLDVRFFAKDRSDEVTRRKGGKGRAGRVQKEGGKMRQQLLGPKAFPVERMLAIFYSILPDEVDSTVDIQMQIASLTTLRLLVRVTAPDRLDGVKCKCNASCEFVKAIGRSVRFDVGQYLYDFV</sequence>
<evidence type="ECO:0000256" key="2">
    <source>
        <dbReference type="ARBA" id="ARBA00006269"/>
    </source>
</evidence>
<accession>A0AAD5TQP1</accession>
<evidence type="ECO:0000313" key="12">
    <source>
        <dbReference type="Proteomes" id="UP001212152"/>
    </source>
</evidence>
<dbReference type="GO" id="GO:0005664">
    <property type="term" value="C:nuclear origin of replication recognition complex"/>
    <property type="evidence" value="ECO:0007669"/>
    <property type="project" value="TreeGrafter"/>
</dbReference>
<organism evidence="11 12">
    <name type="scientific">Geranomyces variabilis</name>
    <dbReference type="NCBI Taxonomy" id="109894"/>
    <lineage>
        <taxon>Eukaryota</taxon>
        <taxon>Fungi</taxon>
        <taxon>Fungi incertae sedis</taxon>
        <taxon>Chytridiomycota</taxon>
        <taxon>Chytridiomycota incertae sedis</taxon>
        <taxon>Chytridiomycetes</taxon>
        <taxon>Spizellomycetales</taxon>
        <taxon>Powellomycetaceae</taxon>
        <taxon>Geranomyces</taxon>
    </lineage>
</organism>
<evidence type="ECO:0000259" key="8">
    <source>
        <dbReference type="Pfam" id="PF13191"/>
    </source>
</evidence>
<feature type="region of interest" description="Disordered" evidence="7">
    <location>
        <begin position="1"/>
        <end position="54"/>
    </location>
</feature>
<feature type="region of interest" description="Disordered" evidence="7">
    <location>
        <begin position="388"/>
        <end position="408"/>
    </location>
</feature>
<evidence type="ECO:0000313" key="11">
    <source>
        <dbReference type="EMBL" id="KAJ3184516.1"/>
    </source>
</evidence>
<keyword evidence="5" id="KW-0067">ATP-binding</keyword>
<evidence type="ECO:0000256" key="7">
    <source>
        <dbReference type="SAM" id="MobiDB-lite"/>
    </source>
</evidence>
<feature type="compositionally biased region" description="Acidic residues" evidence="7">
    <location>
        <begin position="15"/>
        <end position="31"/>
    </location>
</feature>
<feature type="compositionally biased region" description="Basic residues" evidence="7">
    <location>
        <begin position="393"/>
        <end position="402"/>
    </location>
</feature>
<keyword evidence="3" id="KW-0235">DNA replication</keyword>
<feature type="domain" description="ORC5 lid" evidence="10">
    <location>
        <begin position="253"/>
        <end position="309"/>
    </location>
</feature>
<name>A0AAD5TQP1_9FUNG</name>
<evidence type="ECO:0000256" key="5">
    <source>
        <dbReference type="ARBA" id="ARBA00022840"/>
    </source>
</evidence>
<dbReference type="InterPro" id="IPR027417">
    <property type="entry name" value="P-loop_NTPase"/>
</dbReference>
<dbReference type="InterPro" id="IPR041664">
    <property type="entry name" value="AAA_16"/>
</dbReference>
<comment type="subcellular location">
    <subcellularLocation>
        <location evidence="1">Nucleus</location>
    </subcellularLocation>
</comment>
<dbReference type="SUPFAM" id="SSF52540">
    <property type="entry name" value="P-loop containing nucleoside triphosphate hydrolases"/>
    <property type="match status" value="1"/>
</dbReference>
<evidence type="ECO:0000256" key="1">
    <source>
        <dbReference type="ARBA" id="ARBA00004123"/>
    </source>
</evidence>
<dbReference type="Gene3D" id="3.40.50.300">
    <property type="entry name" value="P-loop containing nucleotide triphosphate hydrolases"/>
    <property type="match status" value="1"/>
</dbReference>
<dbReference type="InterPro" id="IPR047088">
    <property type="entry name" value="ORC5_C"/>
</dbReference>
<protein>
    <submittedName>
        <fullName evidence="11">Origin recognition complex subunit 5</fullName>
    </submittedName>
</protein>
<evidence type="ECO:0000256" key="6">
    <source>
        <dbReference type="ARBA" id="ARBA00023242"/>
    </source>
</evidence>
<proteinExistence type="inferred from homology"/>
<dbReference type="PANTHER" id="PTHR12705">
    <property type="entry name" value="ORIGIN RECOGNITION COMPLEX SUBUNIT 5"/>
    <property type="match status" value="1"/>
</dbReference>
<dbReference type="Proteomes" id="UP001212152">
    <property type="component" value="Unassembled WGS sequence"/>
</dbReference>
<feature type="compositionally biased region" description="Pro residues" evidence="7">
    <location>
        <begin position="41"/>
        <end position="50"/>
    </location>
</feature>
<evidence type="ECO:0000259" key="9">
    <source>
        <dbReference type="Pfam" id="PF14630"/>
    </source>
</evidence>
<dbReference type="PANTHER" id="PTHR12705:SF0">
    <property type="entry name" value="ORIGIN RECOGNITION COMPLEX SUBUNIT 5"/>
    <property type="match status" value="1"/>
</dbReference>
<keyword evidence="12" id="KW-1185">Reference proteome</keyword>
<dbReference type="InterPro" id="IPR020796">
    <property type="entry name" value="ORC5"/>
</dbReference>
<dbReference type="Pfam" id="PF14630">
    <property type="entry name" value="ORC5_C"/>
    <property type="match status" value="1"/>
</dbReference>
<reference evidence="11" key="1">
    <citation type="submission" date="2020-05" db="EMBL/GenBank/DDBJ databases">
        <title>Phylogenomic resolution of chytrid fungi.</title>
        <authorList>
            <person name="Stajich J.E."/>
            <person name="Amses K."/>
            <person name="Simmons R."/>
            <person name="Seto K."/>
            <person name="Myers J."/>
            <person name="Bonds A."/>
            <person name="Quandt C.A."/>
            <person name="Barry K."/>
            <person name="Liu P."/>
            <person name="Grigoriev I."/>
            <person name="Longcore J.E."/>
            <person name="James T.Y."/>
        </authorList>
    </citation>
    <scope>NUCLEOTIDE SEQUENCE</scope>
    <source>
        <strain evidence="11">JEL0379</strain>
    </source>
</reference>
<feature type="domain" description="Origin recognition complex subunit 5 C-terminal" evidence="9">
    <location>
        <begin position="356"/>
        <end position="494"/>
    </location>
</feature>
<comment type="caution">
    <text evidence="11">The sequence shown here is derived from an EMBL/GenBank/DDBJ whole genome shotgun (WGS) entry which is preliminary data.</text>
</comment>
<keyword evidence="6" id="KW-0539">Nucleus</keyword>
<dbReference type="GO" id="GO:0003688">
    <property type="term" value="F:DNA replication origin binding"/>
    <property type="evidence" value="ECO:0007669"/>
    <property type="project" value="TreeGrafter"/>
</dbReference>
<keyword evidence="4" id="KW-0547">Nucleotide-binding</keyword>
<evidence type="ECO:0000259" key="10">
    <source>
        <dbReference type="Pfam" id="PF21639"/>
    </source>
</evidence>
<dbReference type="GO" id="GO:0006270">
    <property type="term" value="P:DNA replication initiation"/>
    <property type="evidence" value="ECO:0007669"/>
    <property type="project" value="TreeGrafter"/>
</dbReference>
<dbReference type="Pfam" id="PF13191">
    <property type="entry name" value="AAA_16"/>
    <property type="match status" value="1"/>
</dbReference>
<dbReference type="Pfam" id="PF21639">
    <property type="entry name" value="ORC5_lid"/>
    <property type="match status" value="1"/>
</dbReference>
<feature type="compositionally biased region" description="Polar residues" evidence="7">
    <location>
        <begin position="326"/>
        <end position="341"/>
    </location>
</feature>